<sequence>MVADGAEDHSRQLYTPELLAACQRLPKVELHAHLNGSVRPETIRAILDERSAAGEALPVTPQQMAELGPGGGRSLAECFRLFDIIHAVTTTHAAISRIAQEVVADFAADRVVYLELRTTPKARPEYGMTKESYVIAVLDGIDAALAALAAHPRGPQPQLLPAHPHPQPHPQPQPHANPNGVGPGPGPQPAPDASGSSQGPEDQAEAAGPEAAGSRRGGVASPSREALAAASAELSVSPPGTAPATCLQEPRPGEKQPPAAQPQATREHGSGTGPAGDGAEGGAAVGGGGGDGDGRGGGAWPPIAVKLLLSIDRREDAAAALETVQLAARLAPRGVVGVDLSGNPVVGAWAAWAPALAEARRLGLRVTLHAGEVPAPAEVAAMLAFRPDRLGHCCCLDAGLGSELRASAIPLELCLTSNVLTQSVPSYPEHHFAELYAAGHPVVLCTDDSGVFGTTLSREYAIAAAAFNLSIADLQELARRSVGYVFAGEEEEAALREAVERGLAGNV</sequence>
<feature type="compositionally biased region" description="Low complexity" evidence="8">
    <location>
        <begin position="153"/>
        <end position="162"/>
    </location>
</feature>
<evidence type="ECO:0000256" key="5">
    <source>
        <dbReference type="ARBA" id="ARBA00022833"/>
    </source>
</evidence>
<dbReference type="GO" id="GO:0006154">
    <property type="term" value="P:adenosine catabolic process"/>
    <property type="evidence" value="ECO:0007669"/>
    <property type="project" value="TreeGrafter"/>
</dbReference>
<feature type="domain" description="Adenosine deaminase" evidence="9">
    <location>
        <begin position="303"/>
        <end position="500"/>
    </location>
</feature>
<dbReference type="GO" id="GO:0004000">
    <property type="term" value="F:adenosine deaminase activity"/>
    <property type="evidence" value="ECO:0007669"/>
    <property type="project" value="TreeGrafter"/>
</dbReference>
<proteinExistence type="inferred from homology"/>
<comment type="similarity">
    <text evidence="2">Belongs to the metallo-dependent hydrolases superfamily. Adenosine and AMP deaminases family.</text>
</comment>
<dbReference type="GO" id="GO:0009117">
    <property type="term" value="P:nucleotide metabolic process"/>
    <property type="evidence" value="ECO:0007669"/>
    <property type="project" value="UniProtKB-KW"/>
</dbReference>
<feature type="compositionally biased region" description="Low complexity" evidence="8">
    <location>
        <begin position="219"/>
        <end position="238"/>
    </location>
</feature>
<comment type="caution">
    <text evidence="10">The sequence shown here is derived from an EMBL/GenBank/DDBJ whole genome shotgun (WGS) entry which is preliminary data.</text>
</comment>
<evidence type="ECO:0000256" key="1">
    <source>
        <dbReference type="ARBA" id="ARBA00001947"/>
    </source>
</evidence>
<dbReference type="InterPro" id="IPR006330">
    <property type="entry name" value="Ado/ade_deaminase"/>
</dbReference>
<evidence type="ECO:0000259" key="9">
    <source>
        <dbReference type="Pfam" id="PF00962"/>
    </source>
</evidence>
<keyword evidence="6" id="KW-0546">Nucleotide metabolism</keyword>
<evidence type="ECO:0000256" key="6">
    <source>
        <dbReference type="ARBA" id="ARBA00023080"/>
    </source>
</evidence>
<name>A0A836C4U8_9CHLO</name>
<comment type="cofactor">
    <cofactor evidence="1">
        <name>Zn(2+)</name>
        <dbReference type="ChEBI" id="CHEBI:29105"/>
    </cofactor>
</comment>
<dbReference type="OrthoDB" id="272271at2759"/>
<evidence type="ECO:0000256" key="3">
    <source>
        <dbReference type="ARBA" id="ARBA00022723"/>
    </source>
</evidence>
<dbReference type="GO" id="GO:0046872">
    <property type="term" value="F:metal ion binding"/>
    <property type="evidence" value="ECO:0007669"/>
    <property type="project" value="UniProtKB-KW"/>
</dbReference>
<reference evidence="10" key="1">
    <citation type="journal article" date="2020" name="bioRxiv">
        <title>Comparative genomics of Chlamydomonas.</title>
        <authorList>
            <person name="Craig R.J."/>
            <person name="Hasan A.R."/>
            <person name="Ness R.W."/>
            <person name="Keightley P.D."/>
        </authorList>
    </citation>
    <scope>NUCLEOTIDE SEQUENCE</scope>
    <source>
        <strain evidence="10">CCAP 11/70</strain>
    </source>
</reference>
<evidence type="ECO:0000313" key="11">
    <source>
        <dbReference type="Proteomes" id="UP000612055"/>
    </source>
</evidence>
<dbReference type="SUPFAM" id="SSF51556">
    <property type="entry name" value="Metallo-dependent hydrolases"/>
    <property type="match status" value="1"/>
</dbReference>
<feature type="compositionally biased region" description="Gly residues" evidence="8">
    <location>
        <begin position="270"/>
        <end position="297"/>
    </location>
</feature>
<feature type="region of interest" description="Disordered" evidence="8">
    <location>
        <begin position="153"/>
        <end position="297"/>
    </location>
</feature>
<evidence type="ECO:0000313" key="10">
    <source>
        <dbReference type="EMBL" id="KAG2499149.1"/>
    </source>
</evidence>
<keyword evidence="11" id="KW-1185">Reference proteome</keyword>
<evidence type="ECO:0000256" key="7">
    <source>
        <dbReference type="ARBA" id="ARBA00048787"/>
    </source>
</evidence>
<feature type="domain" description="Adenosine deaminase" evidence="9">
    <location>
        <begin position="26"/>
        <end position="149"/>
    </location>
</feature>
<evidence type="ECO:0000256" key="2">
    <source>
        <dbReference type="ARBA" id="ARBA00006676"/>
    </source>
</evidence>
<dbReference type="Proteomes" id="UP000612055">
    <property type="component" value="Unassembled WGS sequence"/>
</dbReference>
<gene>
    <name evidence="10" type="ORF">HYH03_002731</name>
</gene>
<keyword evidence="3" id="KW-0479">Metal-binding</keyword>
<dbReference type="InterPro" id="IPR032466">
    <property type="entry name" value="Metal_Hydrolase"/>
</dbReference>
<keyword evidence="4" id="KW-0378">Hydrolase</keyword>
<protein>
    <recommendedName>
        <fullName evidence="9">Adenosine deaminase domain-containing protein</fullName>
    </recommendedName>
</protein>
<evidence type="ECO:0000256" key="8">
    <source>
        <dbReference type="SAM" id="MobiDB-lite"/>
    </source>
</evidence>
<organism evidence="10 11">
    <name type="scientific">Edaphochlamys debaryana</name>
    <dbReference type="NCBI Taxonomy" id="47281"/>
    <lineage>
        <taxon>Eukaryota</taxon>
        <taxon>Viridiplantae</taxon>
        <taxon>Chlorophyta</taxon>
        <taxon>core chlorophytes</taxon>
        <taxon>Chlorophyceae</taxon>
        <taxon>CS clade</taxon>
        <taxon>Chlamydomonadales</taxon>
        <taxon>Chlamydomonadales incertae sedis</taxon>
        <taxon>Edaphochlamys</taxon>
    </lineage>
</organism>
<dbReference type="AlphaFoldDB" id="A0A836C4U8"/>
<dbReference type="PANTHER" id="PTHR11409:SF42">
    <property type="entry name" value="ADENOSINE DEAMINASE-LIKE PROTEIN"/>
    <property type="match status" value="1"/>
</dbReference>
<keyword evidence="5" id="KW-0862">Zinc</keyword>
<comment type="catalytic activity">
    <reaction evidence="7">
        <text>N(6)-methyl-AMP + H2O + H(+) = IMP + methylamine</text>
        <dbReference type="Rhea" id="RHEA:16001"/>
        <dbReference type="ChEBI" id="CHEBI:15377"/>
        <dbReference type="ChEBI" id="CHEBI:15378"/>
        <dbReference type="ChEBI" id="CHEBI:58053"/>
        <dbReference type="ChEBI" id="CHEBI:59338"/>
        <dbReference type="ChEBI" id="CHEBI:144842"/>
    </reaction>
    <physiologicalReaction direction="left-to-right" evidence="7">
        <dbReference type="Rhea" id="RHEA:16002"/>
    </physiologicalReaction>
</comment>
<dbReference type="EMBL" id="JAEHOE010000007">
    <property type="protein sequence ID" value="KAG2499149.1"/>
    <property type="molecule type" value="Genomic_DNA"/>
</dbReference>
<accession>A0A836C4U8</accession>
<feature type="compositionally biased region" description="Pro residues" evidence="8">
    <location>
        <begin position="163"/>
        <end position="175"/>
    </location>
</feature>
<dbReference type="Pfam" id="PF00962">
    <property type="entry name" value="A_deaminase"/>
    <property type="match status" value="2"/>
</dbReference>
<evidence type="ECO:0000256" key="4">
    <source>
        <dbReference type="ARBA" id="ARBA00022801"/>
    </source>
</evidence>
<dbReference type="Gene3D" id="3.20.20.140">
    <property type="entry name" value="Metal-dependent hydrolases"/>
    <property type="match status" value="2"/>
</dbReference>
<dbReference type="GO" id="GO:0046103">
    <property type="term" value="P:inosine biosynthetic process"/>
    <property type="evidence" value="ECO:0007669"/>
    <property type="project" value="TreeGrafter"/>
</dbReference>
<dbReference type="InterPro" id="IPR001365">
    <property type="entry name" value="A_deaminase_dom"/>
</dbReference>
<dbReference type="PANTHER" id="PTHR11409">
    <property type="entry name" value="ADENOSINE DEAMINASE"/>
    <property type="match status" value="1"/>
</dbReference>